<dbReference type="AlphaFoldDB" id="A0A162L883"/>
<accession>A0A162L883</accession>
<comment type="caution">
    <text evidence="2">The sequence shown here is derived from an EMBL/GenBank/DDBJ whole genome shotgun (WGS) entry which is preliminary data.</text>
</comment>
<reference evidence="2 3" key="1">
    <citation type="journal article" date="2015" name="Biotechnol. Bioeng.">
        <title>Genome sequence and phenotypic characterization of Caulobacter segnis.</title>
        <authorList>
            <person name="Patel S."/>
            <person name="Fletcher B."/>
            <person name="Scott D.C."/>
            <person name="Ely B."/>
        </authorList>
    </citation>
    <scope>NUCLEOTIDE SEQUENCE [LARGE SCALE GENOMIC DNA]</scope>
    <source>
        <strain evidence="2 3">ERI-2</strain>
    </source>
</reference>
<dbReference type="OrthoDB" id="2973330at2"/>
<feature type="transmembrane region" description="Helical" evidence="1">
    <location>
        <begin position="119"/>
        <end position="140"/>
    </location>
</feature>
<evidence type="ECO:0000313" key="2">
    <source>
        <dbReference type="EMBL" id="OAA90026.1"/>
    </source>
</evidence>
<feature type="transmembrane region" description="Helical" evidence="1">
    <location>
        <begin position="9"/>
        <end position="29"/>
    </location>
</feature>
<gene>
    <name evidence="2" type="ORF">WY13_01615</name>
</gene>
<feature type="transmembrane region" description="Helical" evidence="1">
    <location>
        <begin position="41"/>
        <end position="61"/>
    </location>
</feature>
<keyword evidence="1" id="KW-0472">Membrane</keyword>
<proteinExistence type="predicted"/>
<protein>
    <submittedName>
        <fullName evidence="2">Uncharacterized protein</fullName>
    </submittedName>
</protein>
<keyword evidence="1" id="KW-1133">Transmembrane helix</keyword>
<dbReference type="Proteomes" id="UP000077407">
    <property type="component" value="Unassembled WGS sequence"/>
</dbReference>
<dbReference type="PATRIC" id="fig|1538.10.peg.2060"/>
<dbReference type="RefSeq" id="WP_063555134.1">
    <property type="nucleotide sequence ID" value="NZ_LITT01000013.1"/>
</dbReference>
<name>A0A162L883_9CLOT</name>
<organism evidence="2 3">
    <name type="scientific">Clostridium ljungdahlii</name>
    <dbReference type="NCBI Taxonomy" id="1538"/>
    <lineage>
        <taxon>Bacteria</taxon>
        <taxon>Bacillati</taxon>
        <taxon>Bacillota</taxon>
        <taxon>Clostridia</taxon>
        <taxon>Eubacteriales</taxon>
        <taxon>Clostridiaceae</taxon>
        <taxon>Clostridium</taxon>
    </lineage>
</organism>
<keyword evidence="1" id="KW-0812">Transmembrane</keyword>
<dbReference type="EMBL" id="LITT01000013">
    <property type="protein sequence ID" value="OAA90026.1"/>
    <property type="molecule type" value="Genomic_DNA"/>
</dbReference>
<evidence type="ECO:0000256" key="1">
    <source>
        <dbReference type="SAM" id="Phobius"/>
    </source>
</evidence>
<feature type="transmembrane region" description="Helical" evidence="1">
    <location>
        <begin position="81"/>
        <end position="99"/>
    </location>
</feature>
<evidence type="ECO:0000313" key="3">
    <source>
        <dbReference type="Proteomes" id="UP000077407"/>
    </source>
</evidence>
<sequence>MKIKTWLKYFVYAFIIIAFMYLAGYASIYLKKLQEAFRTNIYQYGLITFILYAVIGFLIGLEYFLNEKDKNGTWKVNLPKLILIGLPSLYFSSYVFIFYCPVSFIRNVLIQPIEFFLRVNTNLISIFQLLFGYVVITSLYKVSEK</sequence>